<name>X6NBM6_RETFI</name>
<dbReference type="InterPro" id="IPR039491">
    <property type="entry name" value="REX1-B"/>
</dbReference>
<organism evidence="1 2">
    <name type="scientific">Reticulomyxa filosa</name>
    <dbReference type="NCBI Taxonomy" id="46433"/>
    <lineage>
        <taxon>Eukaryota</taxon>
        <taxon>Sar</taxon>
        <taxon>Rhizaria</taxon>
        <taxon>Retaria</taxon>
        <taxon>Foraminifera</taxon>
        <taxon>Monothalamids</taxon>
        <taxon>Reticulomyxidae</taxon>
        <taxon>Reticulomyxa</taxon>
    </lineage>
</organism>
<proteinExistence type="predicted"/>
<gene>
    <name evidence="1" type="ORF">RFI_14000</name>
</gene>
<comment type="caution">
    <text evidence="1">The sequence shown here is derived from an EMBL/GenBank/DDBJ whole genome shotgun (WGS) entry which is preliminary data.</text>
</comment>
<evidence type="ECO:0000313" key="1">
    <source>
        <dbReference type="EMBL" id="ETO23184.1"/>
    </source>
</evidence>
<dbReference type="Proteomes" id="UP000023152">
    <property type="component" value="Unassembled WGS sequence"/>
</dbReference>
<dbReference type="EMBL" id="ASPP01010132">
    <property type="protein sequence ID" value="ETO23184.1"/>
    <property type="molecule type" value="Genomic_DNA"/>
</dbReference>
<protein>
    <submittedName>
        <fullName evidence="1">Uncharacterized protein</fullName>
    </submittedName>
</protein>
<dbReference type="AlphaFoldDB" id="X6NBM6"/>
<sequence length="111" mass="13023">MQNEDKKEEPSNPLLLLKKSLILQEERAKASNVLELSFRELIKGTKTDEEYLDGCKKAIVQFQTVNDQMKEIITNLQNEKQSNLLIKLQKLESQKFSLVNNEQNKNNFFFF</sequence>
<reference evidence="1 2" key="1">
    <citation type="journal article" date="2013" name="Curr. Biol.">
        <title>The Genome of the Foraminiferan Reticulomyxa filosa.</title>
        <authorList>
            <person name="Glockner G."/>
            <person name="Hulsmann N."/>
            <person name="Schleicher M."/>
            <person name="Noegel A.A."/>
            <person name="Eichinger L."/>
            <person name="Gallinger C."/>
            <person name="Pawlowski J."/>
            <person name="Sierra R."/>
            <person name="Euteneuer U."/>
            <person name="Pillet L."/>
            <person name="Moustafa A."/>
            <person name="Platzer M."/>
            <person name="Groth M."/>
            <person name="Szafranski K."/>
            <person name="Schliwa M."/>
        </authorList>
    </citation>
    <scope>NUCLEOTIDE SEQUENCE [LARGE SCALE GENOMIC DNA]</scope>
</reference>
<evidence type="ECO:0000313" key="2">
    <source>
        <dbReference type="Proteomes" id="UP000023152"/>
    </source>
</evidence>
<dbReference type="Pfam" id="PF14966">
    <property type="entry name" value="DNA_repr_REX1B"/>
    <property type="match status" value="1"/>
</dbReference>
<keyword evidence="2" id="KW-1185">Reference proteome</keyword>
<accession>X6NBM6</accession>